<dbReference type="PANTHER" id="PTHR13172">
    <property type="entry name" value="MITOCHONDRIAL IMPORT INNER MEMBRANE TRANSLOCASE SUBUNIT TIM9B"/>
    <property type="match status" value="1"/>
</dbReference>
<dbReference type="InterPro" id="IPR035427">
    <property type="entry name" value="Tim10-like_dom_sf"/>
</dbReference>
<evidence type="ECO:0000256" key="8">
    <source>
        <dbReference type="RuleBase" id="RU367043"/>
    </source>
</evidence>
<keyword evidence="6 8" id="KW-0496">Mitochondrion</keyword>
<dbReference type="GO" id="GO:0015031">
    <property type="term" value="P:protein transport"/>
    <property type="evidence" value="ECO:0007669"/>
    <property type="project" value="UniProtKB-KW"/>
</dbReference>
<dbReference type="Gene3D" id="1.10.287.810">
    <property type="entry name" value="Mitochondrial import inner membrane translocase subunit tim13 like domains"/>
    <property type="match status" value="1"/>
</dbReference>
<evidence type="ECO:0000256" key="3">
    <source>
        <dbReference type="ARBA" id="ARBA00022833"/>
    </source>
</evidence>
<accession>A0A0P4VUC8</accession>
<evidence type="ECO:0000256" key="4">
    <source>
        <dbReference type="ARBA" id="ARBA00022927"/>
    </source>
</evidence>
<proteinExistence type="inferred from homology"/>
<comment type="function">
    <text evidence="8">Mitochondrial intermembrane chaperone that participates in the import and insertion of some multi-pass transmembrane proteins into the mitochondrial inner membrane. Also required for the transfer of beta-barrel precursors from the TOM complex to the sorting and assembly machinery (SAM complex) of the outer membrane. Acts as a chaperone-like protein that protects the hydrophobic precursors from aggregation and guide them through the mitochondrial intermembrane space.</text>
</comment>
<comment type="similarity">
    <text evidence="8">Belongs to the small Tim family.</text>
</comment>
<evidence type="ECO:0000256" key="6">
    <source>
        <dbReference type="ARBA" id="ARBA00023128"/>
    </source>
</evidence>
<feature type="domain" description="Tim10-like" evidence="9">
    <location>
        <begin position="15"/>
        <end position="77"/>
    </location>
</feature>
<evidence type="ECO:0000256" key="5">
    <source>
        <dbReference type="ARBA" id="ARBA00023010"/>
    </source>
</evidence>
<dbReference type="Pfam" id="PF02953">
    <property type="entry name" value="zf-Tim10_DDP"/>
    <property type="match status" value="1"/>
</dbReference>
<keyword evidence="2" id="KW-0479">Metal-binding</keyword>
<dbReference type="InterPro" id="IPR004217">
    <property type="entry name" value="Tim10-like"/>
</dbReference>
<evidence type="ECO:0000256" key="1">
    <source>
        <dbReference type="ARBA" id="ARBA00022448"/>
    </source>
</evidence>
<dbReference type="GO" id="GO:0046872">
    <property type="term" value="F:metal ion binding"/>
    <property type="evidence" value="ECO:0007669"/>
    <property type="project" value="UniProtKB-KW"/>
</dbReference>
<dbReference type="AlphaFoldDB" id="A0A0P4VUC8"/>
<sequence length="99" mass="11315">MATFDAAGMSEQIQAEMQVKQFRDFLVQYNKLSESCFNACVWDFTSRSVRANEENCTQNCVEKYTKVTQRISERFQELQMLSNENAASAAQKLGKLPTT</sequence>
<evidence type="ECO:0000256" key="2">
    <source>
        <dbReference type="ARBA" id="ARBA00022723"/>
    </source>
</evidence>
<reference evidence="10" key="1">
    <citation type="submission" date="2015-09" db="EMBL/GenBank/DDBJ databases">
        <title>Scylla olivacea transcriptome.</title>
        <authorList>
            <person name="Ikhwanuddin M."/>
        </authorList>
    </citation>
    <scope>NUCLEOTIDE SEQUENCE</scope>
</reference>
<protein>
    <recommendedName>
        <fullName evidence="8">Mitochondrial import inner membrane translocase subunit</fullName>
    </recommendedName>
</protein>
<evidence type="ECO:0000259" key="9">
    <source>
        <dbReference type="Pfam" id="PF02953"/>
    </source>
</evidence>
<evidence type="ECO:0000313" key="10">
    <source>
        <dbReference type="EMBL" id="JAI59385.1"/>
    </source>
</evidence>
<keyword evidence="8" id="KW-0143">Chaperone</keyword>
<name>A0A0P4VUC8_SCYOL</name>
<dbReference type="InterPro" id="IPR050673">
    <property type="entry name" value="Mito_inner_translocase_sub"/>
</dbReference>
<keyword evidence="7 8" id="KW-1015">Disulfide bond</keyword>
<keyword evidence="5 8" id="KW-0811">Translocation</keyword>
<dbReference type="SUPFAM" id="SSF144122">
    <property type="entry name" value="Tim10-like"/>
    <property type="match status" value="1"/>
</dbReference>
<keyword evidence="4 8" id="KW-0653">Protein transport</keyword>
<keyword evidence="1 8" id="KW-0813">Transport</keyword>
<keyword evidence="3" id="KW-0862">Zinc</keyword>
<dbReference type="EMBL" id="GDRN01096172">
    <property type="protein sequence ID" value="JAI59385.1"/>
    <property type="molecule type" value="Transcribed_RNA"/>
</dbReference>
<comment type="subcellular location">
    <subcellularLocation>
        <location evidence="8">Mitochondrion inner membrane</location>
        <topology evidence="8">Peripheral membrane protein</topology>
        <orientation evidence="8">Intermembrane side</orientation>
    </subcellularLocation>
</comment>
<comment type="domain">
    <text evidence="8">The twin CX3C motif contains 4 conserved Cys residues that form 2 disulfide bonds in the mitochondrial intermembrane space.</text>
</comment>
<organism evidence="10">
    <name type="scientific">Scylla olivacea</name>
    <name type="common">Orange mud crab</name>
    <name type="synonym">Cancer olivacea</name>
    <dbReference type="NCBI Taxonomy" id="85551"/>
    <lineage>
        <taxon>Eukaryota</taxon>
        <taxon>Metazoa</taxon>
        <taxon>Ecdysozoa</taxon>
        <taxon>Arthropoda</taxon>
        <taxon>Crustacea</taxon>
        <taxon>Multicrustacea</taxon>
        <taxon>Malacostraca</taxon>
        <taxon>Eumalacostraca</taxon>
        <taxon>Eucarida</taxon>
        <taxon>Decapoda</taxon>
        <taxon>Pleocyemata</taxon>
        <taxon>Brachyura</taxon>
        <taxon>Eubrachyura</taxon>
        <taxon>Portunoidea</taxon>
        <taxon>Portunidae</taxon>
        <taxon>Portuninae</taxon>
        <taxon>Scylla</taxon>
    </lineage>
</organism>
<keyword evidence="8" id="KW-0999">Mitochondrion inner membrane</keyword>
<keyword evidence="8" id="KW-0472">Membrane</keyword>
<evidence type="ECO:0000256" key="7">
    <source>
        <dbReference type="ARBA" id="ARBA00023157"/>
    </source>
</evidence>
<comment type="subunit">
    <text evidence="8">Heterohexamer.</text>
</comment>
<dbReference type="GO" id="GO:0005743">
    <property type="term" value="C:mitochondrial inner membrane"/>
    <property type="evidence" value="ECO:0007669"/>
    <property type="project" value="UniProtKB-SubCell"/>
</dbReference>